<accession>A0A380S716</accession>
<organism evidence="2 3">
    <name type="scientific">Fibrobacter succinogenes</name>
    <name type="common">Bacteroides succinogenes</name>
    <dbReference type="NCBI Taxonomy" id="833"/>
    <lineage>
        <taxon>Bacteria</taxon>
        <taxon>Pseudomonadati</taxon>
        <taxon>Fibrobacterota</taxon>
        <taxon>Fibrobacteria</taxon>
        <taxon>Fibrobacterales</taxon>
        <taxon>Fibrobacteraceae</taxon>
        <taxon>Fibrobacter</taxon>
    </lineage>
</organism>
<dbReference type="AlphaFoldDB" id="A0A380S716"/>
<dbReference type="RefSeq" id="WP_109573117.1">
    <property type="nucleotide sequence ID" value="NZ_UHJL01000003.1"/>
</dbReference>
<proteinExistence type="predicted"/>
<evidence type="ECO:0000256" key="1">
    <source>
        <dbReference type="SAM" id="SignalP"/>
    </source>
</evidence>
<keyword evidence="1" id="KW-0732">Signal</keyword>
<name>A0A380S716_FIBSU</name>
<reference evidence="2 3" key="1">
    <citation type="submission" date="2017-08" db="EMBL/GenBank/DDBJ databases">
        <authorList>
            <person name="de Groot N.N."/>
        </authorList>
    </citation>
    <scope>NUCLEOTIDE SEQUENCE [LARGE SCALE GENOMIC DNA]</scope>
    <source>
        <strain evidence="2 3">HM2</strain>
    </source>
</reference>
<evidence type="ECO:0000313" key="3">
    <source>
        <dbReference type="Proteomes" id="UP000255423"/>
    </source>
</evidence>
<feature type="signal peptide" evidence="1">
    <location>
        <begin position="1"/>
        <end position="19"/>
    </location>
</feature>
<evidence type="ECO:0000313" key="2">
    <source>
        <dbReference type="EMBL" id="SUQ24694.1"/>
    </source>
</evidence>
<gene>
    <name evidence="2" type="ORF">SAMN05661053_2106</name>
</gene>
<evidence type="ECO:0008006" key="4">
    <source>
        <dbReference type="Google" id="ProtNLM"/>
    </source>
</evidence>
<feature type="chain" id="PRO_5016887973" description="Alginate export domain-containing protein" evidence="1">
    <location>
        <begin position="20"/>
        <end position="762"/>
    </location>
</feature>
<dbReference type="Proteomes" id="UP000255423">
    <property type="component" value="Unassembled WGS sequence"/>
</dbReference>
<dbReference type="EMBL" id="UHJL01000003">
    <property type="protein sequence ID" value="SUQ24694.1"/>
    <property type="molecule type" value="Genomic_DNA"/>
</dbReference>
<protein>
    <recommendedName>
        <fullName evidence="4">Alginate export domain-containing protein</fullName>
    </recommendedName>
</protein>
<sequence length="762" mass="85615">MRKTVSSLLLASSLGAAWALPPQLQLDSLHASLDTLSNNMESTLLGKDDLPLAVSGYMAFRLKNFHYSEQSPWVRDDKARTSVDAILNVNVVAMPNSYITLFTNLMFPFDLSGIYTNYLAKNPTKSPTNADNERVLFDHSTDYYGSTINEELNVGVDIRAGVFGAYVTAGGVIWANASPLTMWERETNPRFVWQYELFEDEKTVSTYYKEKAFKPVKEGGRAFWTNRSFGGVFANVYQLPYDMKAQFLVAQPIDADVATRDGLRMYGGQPGELEMSGGYDFRGTVLHGRIAKEKIADNLTVGVNYMGVTYDKGSIFEPEFRSQWTTYSDVGFPTLLNTHVATVDVKGNVTPKLYLMADVGVSITDSTVFIPDPQAYDYAVDSTGVNRTKGYTTNKEGYRSSMATPKLGLYVKAQSKYIEGWPMTAELVFFQPGFYSPYSLTNPSRFTGWRKDETYLNAGALRYSPNMAGINFKLEPSFNRGYFDFQYAQHRQIDPGQDVIAFNYRLNGRNIWEGTNSWTKHKPLFVADSGNSSNAGYINRVGAEKNSGEGVKMYRQRGGLYGGTWEMWESFAAYDNGDQAAHTNVPMHAKWSSYLSFMGGYDIGHWFGTDRNIMMTGYFALSGISTSFNPLAVSEKQSNVLLTSFYGQFEPTVAVTPTFHMVGILGFETFRSDKAYVLEAATNTLGRPQAGKTTYVYEVNSYLVKKAPINYKDFAIGLGFDWDFSDRVGLHFRYKFMTHSDETVPDNDWHSHYIAAETKAWF</sequence>